<dbReference type="InterPro" id="IPR050469">
    <property type="entry name" value="Diguanylate_Cyclase"/>
</dbReference>
<feature type="transmembrane region" description="Helical" evidence="4">
    <location>
        <begin position="184"/>
        <end position="204"/>
    </location>
</feature>
<dbReference type="PANTHER" id="PTHR45138">
    <property type="entry name" value="REGULATORY COMPONENTS OF SENSORY TRANSDUCTION SYSTEM"/>
    <property type="match status" value="1"/>
</dbReference>
<accession>A0A410H3L7</accession>
<feature type="transmembrane region" description="Helical" evidence="4">
    <location>
        <begin position="155"/>
        <end position="172"/>
    </location>
</feature>
<dbReference type="Proteomes" id="UP000285478">
    <property type="component" value="Chromosome"/>
</dbReference>
<dbReference type="GO" id="GO:0043709">
    <property type="term" value="P:cell adhesion involved in single-species biofilm formation"/>
    <property type="evidence" value="ECO:0007669"/>
    <property type="project" value="TreeGrafter"/>
</dbReference>
<dbReference type="InterPro" id="IPR043128">
    <property type="entry name" value="Rev_trsase/Diguanyl_cyclase"/>
</dbReference>
<feature type="transmembrane region" description="Helical" evidence="4">
    <location>
        <begin position="59"/>
        <end position="76"/>
    </location>
</feature>
<feature type="domain" description="GGDEF" evidence="5">
    <location>
        <begin position="255"/>
        <end position="390"/>
    </location>
</feature>
<evidence type="ECO:0000259" key="5">
    <source>
        <dbReference type="PROSITE" id="PS50887"/>
    </source>
</evidence>
<evidence type="ECO:0000313" key="7">
    <source>
        <dbReference type="Proteomes" id="UP000285478"/>
    </source>
</evidence>
<dbReference type="SUPFAM" id="SSF55073">
    <property type="entry name" value="Nucleotide cyclase"/>
    <property type="match status" value="1"/>
</dbReference>
<feature type="transmembrane region" description="Helical" evidence="4">
    <location>
        <begin position="115"/>
        <end position="135"/>
    </location>
</feature>
<gene>
    <name evidence="6" type="ORF">EPV75_07465</name>
</gene>
<dbReference type="NCBIfam" id="TIGR00254">
    <property type="entry name" value="GGDEF"/>
    <property type="match status" value="1"/>
</dbReference>
<dbReference type="GO" id="GO:0052621">
    <property type="term" value="F:diguanylate cyclase activity"/>
    <property type="evidence" value="ECO:0007669"/>
    <property type="project" value="UniProtKB-EC"/>
</dbReference>
<name>A0A410H3L7_9GAMM</name>
<evidence type="ECO:0000313" key="6">
    <source>
        <dbReference type="EMBL" id="QAB15514.1"/>
    </source>
</evidence>
<comment type="catalytic activity">
    <reaction evidence="2">
        <text>2 GTP = 3',3'-c-di-GMP + 2 diphosphate</text>
        <dbReference type="Rhea" id="RHEA:24898"/>
        <dbReference type="ChEBI" id="CHEBI:33019"/>
        <dbReference type="ChEBI" id="CHEBI:37565"/>
        <dbReference type="ChEBI" id="CHEBI:58805"/>
        <dbReference type="EC" id="2.7.7.65"/>
    </reaction>
</comment>
<evidence type="ECO:0000256" key="2">
    <source>
        <dbReference type="ARBA" id="ARBA00034247"/>
    </source>
</evidence>
<keyword evidence="7" id="KW-1185">Reference proteome</keyword>
<dbReference type="PROSITE" id="PS50887">
    <property type="entry name" value="GGDEF"/>
    <property type="match status" value="1"/>
</dbReference>
<evidence type="ECO:0000256" key="4">
    <source>
        <dbReference type="SAM" id="Phobius"/>
    </source>
</evidence>
<feature type="transmembrane region" description="Helical" evidence="4">
    <location>
        <begin position="7"/>
        <end position="22"/>
    </location>
</feature>
<feature type="transmembrane region" description="Helical" evidence="4">
    <location>
        <begin position="88"/>
        <end position="106"/>
    </location>
</feature>
<evidence type="ECO:0000256" key="3">
    <source>
        <dbReference type="SAM" id="MobiDB-lite"/>
    </source>
</evidence>
<reference evidence="6 7" key="1">
    <citation type="journal article" date="2018" name="Environ. Microbiol.">
        <title>Genomes of ubiquitous marine and hypersaline Hydrogenovibrio, Thiomicrorhabdus and Thiomicrospira spp. encode a diversity of mechanisms to sustain chemolithoautotrophy in heterogeneous environments.</title>
        <authorList>
            <person name="Scott K.M."/>
            <person name="Williams J."/>
            <person name="Porter C.M.B."/>
            <person name="Russel S."/>
            <person name="Harmer T.L."/>
            <person name="Paul J.H."/>
            <person name="Antonen K.M."/>
            <person name="Bridges M.K."/>
            <person name="Camper G.J."/>
            <person name="Campla C.K."/>
            <person name="Casella L.G."/>
            <person name="Chase E."/>
            <person name="Conrad J.W."/>
            <person name="Cruz M.C."/>
            <person name="Dunlap D.S."/>
            <person name="Duran L."/>
            <person name="Fahsbender E.M."/>
            <person name="Goldsmith D.B."/>
            <person name="Keeley R.F."/>
            <person name="Kondoff M.R."/>
            <person name="Kussy B.I."/>
            <person name="Lane M.K."/>
            <person name="Lawler S."/>
            <person name="Leigh B.A."/>
            <person name="Lewis C."/>
            <person name="Lostal L.M."/>
            <person name="Marking D."/>
            <person name="Mancera P.A."/>
            <person name="McClenthan E.C."/>
            <person name="McIntyre E.A."/>
            <person name="Mine J.A."/>
            <person name="Modi S."/>
            <person name="Moore B.D."/>
            <person name="Morgan W.A."/>
            <person name="Nelson K.M."/>
            <person name="Nguyen K.N."/>
            <person name="Ogburn N."/>
            <person name="Parrino D.G."/>
            <person name="Pedapudi A.D."/>
            <person name="Pelham R.P."/>
            <person name="Preece A.M."/>
            <person name="Rampersad E.A."/>
            <person name="Richardson J.C."/>
            <person name="Rodgers C.M."/>
            <person name="Schaffer B.L."/>
            <person name="Sheridan N.E."/>
            <person name="Solone M.R."/>
            <person name="Staley Z.R."/>
            <person name="Tabuchi M."/>
            <person name="Waide R.J."/>
            <person name="Wanjugi P.W."/>
            <person name="Young S."/>
            <person name="Clum A."/>
            <person name="Daum C."/>
            <person name="Huntemann M."/>
            <person name="Ivanova N."/>
            <person name="Kyrpides N."/>
            <person name="Mikhailova N."/>
            <person name="Palaniappan K."/>
            <person name="Pillay M."/>
            <person name="Reddy T.B.K."/>
            <person name="Shapiro N."/>
            <person name="Stamatis D."/>
            <person name="Varghese N."/>
            <person name="Woyke T."/>
            <person name="Boden R."/>
            <person name="Freyermuth S.K."/>
            <person name="Kerfeld C.A."/>
        </authorList>
    </citation>
    <scope>NUCLEOTIDE SEQUENCE [LARGE SCALE GENOMIC DNA]</scope>
    <source>
        <strain evidence="6 7">JR-2</strain>
    </source>
</reference>
<dbReference type="Pfam" id="PF00990">
    <property type="entry name" value="GGDEF"/>
    <property type="match status" value="1"/>
</dbReference>
<dbReference type="SMART" id="SM00267">
    <property type="entry name" value="GGDEF"/>
    <property type="match status" value="1"/>
</dbReference>
<protein>
    <recommendedName>
        <fullName evidence="1">diguanylate cyclase</fullName>
        <ecNumber evidence="1">2.7.7.65</ecNumber>
    </recommendedName>
</protein>
<sequence>MGPLKHIIWLLGLTVFAIWQMPNIPNWPLALQKLLPWLPYLIAGLGIFVSVFLNRLQPILILASLVLFNAGMQYFVPQADVSLSAITLYPVLALLLPLNLLFWLLFPERGVQDKLYVLFQLVLLAAQAYFVYWVMVNLPLEYWRWIASPSGYDSVRLPFVAMLTMVAVWFLMMFRNALLSHAKVLDQTVVFVLILMAFGLNAFYQYGALAWTSAFAAVMILLSLIFDAHHIAYTDQLTGLKGRRALLESFLGLGRKYSIAMMDIDHFKSFNDTYGHDVGDLVLRTVAQELDMIVTGQVYRYGGEEFTVVFKGKTPEQVMPALETVRKAIESRVLNVPLNGQEVETHVTVSFGLAARDAQHKKPHEVMKYADDALYQAKEAGRNRIVIAGESVKATKPKTKSNTRTNTKSKTARPGQKRQTAGRKRKA</sequence>
<dbReference type="GO" id="GO:1902201">
    <property type="term" value="P:negative regulation of bacterial-type flagellum-dependent cell motility"/>
    <property type="evidence" value="ECO:0007669"/>
    <property type="project" value="TreeGrafter"/>
</dbReference>
<feature type="region of interest" description="Disordered" evidence="3">
    <location>
        <begin position="389"/>
        <end position="427"/>
    </location>
</feature>
<dbReference type="PANTHER" id="PTHR45138:SF9">
    <property type="entry name" value="DIGUANYLATE CYCLASE DGCM-RELATED"/>
    <property type="match status" value="1"/>
</dbReference>
<dbReference type="AlphaFoldDB" id="A0A410H3L7"/>
<dbReference type="CDD" id="cd01949">
    <property type="entry name" value="GGDEF"/>
    <property type="match status" value="1"/>
</dbReference>
<keyword evidence="4" id="KW-1133">Transmembrane helix</keyword>
<dbReference type="KEGG" id="htr:EPV75_07465"/>
<keyword evidence="4" id="KW-0472">Membrane</keyword>
<dbReference type="RefSeq" id="WP_128384971.1">
    <property type="nucleotide sequence ID" value="NZ_CP035033.1"/>
</dbReference>
<dbReference type="EMBL" id="CP035033">
    <property type="protein sequence ID" value="QAB15514.1"/>
    <property type="molecule type" value="Genomic_DNA"/>
</dbReference>
<dbReference type="InterPro" id="IPR000160">
    <property type="entry name" value="GGDEF_dom"/>
</dbReference>
<dbReference type="InterPro" id="IPR029787">
    <property type="entry name" value="Nucleotide_cyclase"/>
</dbReference>
<dbReference type="GO" id="GO:0005886">
    <property type="term" value="C:plasma membrane"/>
    <property type="evidence" value="ECO:0007669"/>
    <property type="project" value="TreeGrafter"/>
</dbReference>
<feature type="transmembrane region" description="Helical" evidence="4">
    <location>
        <begin position="34"/>
        <end position="52"/>
    </location>
</feature>
<keyword evidence="4" id="KW-0812">Transmembrane</keyword>
<evidence type="ECO:0000256" key="1">
    <source>
        <dbReference type="ARBA" id="ARBA00012528"/>
    </source>
</evidence>
<dbReference type="EC" id="2.7.7.65" evidence="1"/>
<proteinExistence type="predicted"/>
<organism evidence="6 7">
    <name type="scientific">Hydrogenovibrio thermophilus</name>
    <dbReference type="NCBI Taxonomy" id="265883"/>
    <lineage>
        <taxon>Bacteria</taxon>
        <taxon>Pseudomonadati</taxon>
        <taxon>Pseudomonadota</taxon>
        <taxon>Gammaproteobacteria</taxon>
        <taxon>Thiotrichales</taxon>
        <taxon>Piscirickettsiaceae</taxon>
        <taxon>Hydrogenovibrio</taxon>
    </lineage>
</organism>
<dbReference type="Gene3D" id="3.30.70.270">
    <property type="match status" value="1"/>
</dbReference>
<feature type="transmembrane region" description="Helical" evidence="4">
    <location>
        <begin position="210"/>
        <end position="233"/>
    </location>
</feature>